<feature type="signal peptide" evidence="3">
    <location>
        <begin position="1"/>
        <end position="21"/>
    </location>
</feature>
<keyword evidence="2" id="KW-0812">Transmembrane</keyword>
<feature type="transmembrane region" description="Helical" evidence="2">
    <location>
        <begin position="167"/>
        <end position="185"/>
    </location>
</feature>
<dbReference type="Gene3D" id="3.40.720.10">
    <property type="entry name" value="Alkaline Phosphatase, subunit A"/>
    <property type="match status" value="2"/>
</dbReference>
<dbReference type="SUPFAM" id="SSF53649">
    <property type="entry name" value="Alkaline phosphatase-like"/>
    <property type="match status" value="1"/>
</dbReference>
<evidence type="ECO:0000256" key="2">
    <source>
        <dbReference type="SAM" id="Phobius"/>
    </source>
</evidence>
<reference evidence="4 5" key="1">
    <citation type="submission" date="2019-02" db="EMBL/GenBank/DDBJ databases">
        <title>Deep-cultivation of Planctomycetes and their phenomic and genomic characterization uncovers novel biology.</title>
        <authorList>
            <person name="Wiegand S."/>
            <person name="Jogler M."/>
            <person name="Boedeker C."/>
            <person name="Pinto D."/>
            <person name="Vollmers J."/>
            <person name="Rivas-Marin E."/>
            <person name="Kohn T."/>
            <person name="Peeters S.H."/>
            <person name="Heuer A."/>
            <person name="Rast P."/>
            <person name="Oberbeckmann S."/>
            <person name="Bunk B."/>
            <person name="Jeske O."/>
            <person name="Meyerdierks A."/>
            <person name="Storesund J.E."/>
            <person name="Kallscheuer N."/>
            <person name="Luecker S."/>
            <person name="Lage O.M."/>
            <person name="Pohl T."/>
            <person name="Merkel B.J."/>
            <person name="Hornburger P."/>
            <person name="Mueller R.-W."/>
            <person name="Bruemmer F."/>
            <person name="Labrenz M."/>
            <person name="Spormann A.M."/>
            <person name="Op den Camp H."/>
            <person name="Overmann J."/>
            <person name="Amann R."/>
            <person name="Jetten M.S.M."/>
            <person name="Mascher T."/>
            <person name="Medema M.H."/>
            <person name="Devos D.P."/>
            <person name="Kaster A.-K."/>
            <person name="Ovreas L."/>
            <person name="Rohde M."/>
            <person name="Galperin M.Y."/>
            <person name="Jogler C."/>
        </authorList>
    </citation>
    <scope>NUCLEOTIDE SEQUENCE [LARGE SCALE GENOMIC DNA]</scope>
    <source>
        <strain evidence="4 5">Poly30</strain>
    </source>
</reference>
<evidence type="ECO:0000256" key="1">
    <source>
        <dbReference type="SAM" id="MobiDB-lite"/>
    </source>
</evidence>
<keyword evidence="2" id="KW-0472">Membrane</keyword>
<evidence type="ECO:0000313" key="4">
    <source>
        <dbReference type="EMBL" id="QDV08638.1"/>
    </source>
</evidence>
<feature type="region of interest" description="Disordered" evidence="1">
    <location>
        <begin position="294"/>
        <end position="324"/>
    </location>
</feature>
<dbReference type="InterPro" id="IPR002591">
    <property type="entry name" value="Phosphodiest/P_Trfase"/>
</dbReference>
<keyword evidence="3" id="KW-0732">Signal</keyword>
<proteinExistence type="predicted"/>
<gene>
    <name evidence="4" type="ORF">Poly30_41910</name>
</gene>
<dbReference type="Proteomes" id="UP000320390">
    <property type="component" value="Chromosome"/>
</dbReference>
<feature type="transmembrane region" description="Helical" evidence="2">
    <location>
        <begin position="190"/>
        <end position="207"/>
    </location>
</feature>
<evidence type="ECO:0000256" key="3">
    <source>
        <dbReference type="SAM" id="SignalP"/>
    </source>
</evidence>
<dbReference type="Pfam" id="PF01663">
    <property type="entry name" value="Phosphodiest"/>
    <property type="match status" value="2"/>
</dbReference>
<protein>
    <submittedName>
        <fullName evidence="4">Type I phosphodiesterase / nucleotide pyrophosphatase</fullName>
    </submittedName>
</protein>
<keyword evidence="2" id="KW-1133">Transmembrane helix</keyword>
<name>A0A518EX27_9BACT</name>
<sequence precursor="true">MKPFLRVLRSSLVLSTAAVLAGSTAPAGLVSGPDPGPSQPALARAADGRVLVVGFDGADWRKTSELMDAGELPNMAKLRDAGTAGPLVSTQPAESAAGWAAINTGTNPLKNGVSSFFKREFLGAEGPPIPAIGHVNQETVTREVSTGGGGGAAAGFVDRFGSGSSNVLLGVGVFFLATLVLRLVLKVHALLSLVLGVVLGGAAAFAVQKADARPSVGGGGSVEIAGVVSSQVRQDGFWIEAARAGQKSVALQAPLSLGRPGADGAQTLYGLGLPDVRASLNGDWFLYTTDSLETGREPKGNTKDSNSGTGTVFRVDYTKPKDGATGPPAIEAKIYGPVDLAKMGEAKARFDELTSMLEGDRSGMSFKESRDFYAEQAELERTLSEMGAPPPGSRVGPKEYKHRVTVPLRIVAKEGGEGPAWDVTIDGETQTLVPGAWSDFYSVTFDMGPTLSVHATTRARIADPTPEGFSVYVDTLQIDPRNAPSWQPASEPIGFAADLAKAIGSPFETLGWGCMTNQVKDKMIDPVMFLQDVEFTMTYRRKLMQRMLEEGDWRVLYSVFSTTDRVQHMMYRYYDPLHPQYQEKEAQKKVTFFGEEITLAEAIPAIYRQMDDIVGEVVAALKPDDTLILCADHGFTSYRRGMNVNNWLESEGYLVLKDDIASRDEGGGFQCVDWSRTRAYSLGLGMVYLNLEGRESEGIVKAANSQALMEEICASFLAAKDDGASVGSSAVVVRDLYQGAEEWGTREYPCADVMLGFAEFYRVSWSSTTGNISLRSEGEGDAARIVPGELYLNNTNPWSGDHASNDPNLVTGIFFCNRKVTSEDGTFSVMDIAPTVLDRVGAPLPAQLDRKPLSFQ</sequence>
<dbReference type="RefSeq" id="WP_419190424.1">
    <property type="nucleotide sequence ID" value="NZ_CP036434.1"/>
</dbReference>
<evidence type="ECO:0000313" key="5">
    <source>
        <dbReference type="Proteomes" id="UP000320390"/>
    </source>
</evidence>
<organism evidence="4 5">
    <name type="scientific">Saltatorellus ferox</name>
    <dbReference type="NCBI Taxonomy" id="2528018"/>
    <lineage>
        <taxon>Bacteria</taxon>
        <taxon>Pseudomonadati</taxon>
        <taxon>Planctomycetota</taxon>
        <taxon>Planctomycetia</taxon>
        <taxon>Planctomycetia incertae sedis</taxon>
        <taxon>Saltatorellus</taxon>
    </lineage>
</organism>
<dbReference type="InterPro" id="IPR017850">
    <property type="entry name" value="Alkaline_phosphatase_core_sf"/>
</dbReference>
<feature type="chain" id="PRO_5022120679" evidence="3">
    <location>
        <begin position="22"/>
        <end position="856"/>
    </location>
</feature>
<accession>A0A518EX27</accession>
<dbReference type="AlphaFoldDB" id="A0A518EX27"/>
<dbReference type="EMBL" id="CP036434">
    <property type="protein sequence ID" value="QDV08638.1"/>
    <property type="molecule type" value="Genomic_DNA"/>
</dbReference>
<keyword evidence="5" id="KW-1185">Reference proteome</keyword>